<dbReference type="Pfam" id="PF11915">
    <property type="entry name" value="DUF3433"/>
    <property type="match status" value="1"/>
</dbReference>
<protein>
    <submittedName>
        <fullName evidence="2">Uncharacterized protein</fullName>
    </submittedName>
</protein>
<feature type="transmembrane region" description="Helical" evidence="1">
    <location>
        <begin position="520"/>
        <end position="542"/>
    </location>
</feature>
<keyword evidence="3" id="KW-1185">Reference proteome</keyword>
<dbReference type="AlphaFoldDB" id="A0AAJ0AFC5"/>
<dbReference type="InterPro" id="IPR021840">
    <property type="entry name" value="DUF3433"/>
</dbReference>
<dbReference type="GeneID" id="85462576"/>
<feature type="transmembrane region" description="Helical" evidence="1">
    <location>
        <begin position="421"/>
        <end position="441"/>
    </location>
</feature>
<organism evidence="2 3">
    <name type="scientific">Colletotrichum godetiae</name>
    <dbReference type="NCBI Taxonomy" id="1209918"/>
    <lineage>
        <taxon>Eukaryota</taxon>
        <taxon>Fungi</taxon>
        <taxon>Dikarya</taxon>
        <taxon>Ascomycota</taxon>
        <taxon>Pezizomycotina</taxon>
        <taxon>Sordariomycetes</taxon>
        <taxon>Hypocreomycetidae</taxon>
        <taxon>Glomerellales</taxon>
        <taxon>Glomerellaceae</taxon>
        <taxon>Colletotrichum</taxon>
        <taxon>Colletotrichum acutatum species complex</taxon>
    </lineage>
</organism>
<proteinExistence type="predicted"/>
<comment type="caution">
    <text evidence="2">The sequence shown here is derived from an EMBL/GenBank/DDBJ whole genome shotgun (WGS) entry which is preliminary data.</text>
</comment>
<gene>
    <name evidence="2" type="ORF">BDP55DRAFT_705951</name>
</gene>
<feature type="transmembrane region" description="Helical" evidence="1">
    <location>
        <begin position="391"/>
        <end position="409"/>
    </location>
</feature>
<dbReference type="RefSeq" id="XP_060426876.1">
    <property type="nucleotide sequence ID" value="XM_060578050.1"/>
</dbReference>
<evidence type="ECO:0000313" key="3">
    <source>
        <dbReference type="Proteomes" id="UP001224890"/>
    </source>
</evidence>
<keyword evidence="1" id="KW-0472">Membrane</keyword>
<sequence length="963" mass="109359">MSYVSSKNNGFVETRESLVYLWRFGPTAVLTLVSTFWSRVETQALRFMPWIANRHDDSPYQKLDVYELDYKTMILPNVLIQSLRRKHFFAFIISLISIHIRIPADIEILDSFDTAISTTSNVDSRPFYMAQAVNNFDVAFPFGVNENISYQTFKGRDSSRGTIDASIEATVNGYSTDTQCLKLRNYSDPVQALMLRFDGCERQLSIPQDLSYGNESSAPAGYWMETDRTVSHLYFGGRSTLEEPISCAGLPRENNHSIIWTVLLNFTAVLCHFDSWVSRVRVIDNGSIPRVVPLEGEVKHPVTADLWSLIGTSTPRRSEEKSLGSVETMVPMKTDFNFFGNLQDDERWAMNASLYTNVVFYQSRLRQNRTQSMYMTGNRYTNVSKLVVNKLTWPVVVMLALICLIFLRYQRKYSTAWSNCSFTPLATFIALVVAIATGLYYSLSISTTRHGIATVHDEHGYAYLLWTTIPALAMLLVALYVSSSDSAYRESRMARELDVSLSDMLGLQVIGHSLRGHARIVTLAQCLSITCGFLTTLVSVIFTVQTIPELSPILLQQKTWFGSSKIENSDVISHVRQVLGGLVLRQGEGVLEYPKNTFDTFLFPAFDNIDQANALPNISVRTNVSVAYLQPTCWKVPATDYNLSFPESIQGPRAVDGFHYLPSPKILTQRVGTIDFSDWRKIDYTYYATRLLSPENPYDINSICELNLQESDLKFASTRFVADMHRCKYTFIFRHGVFTIGQKSPPRADMSKIRPWKIPFDIPHIDSQFEASGKYGSGALPRSMMGYNPAMNLDEWFYTLLRPLDPNSEEEILKDIHHLYGFLAAQIANFECRLDITEDSRDGPPPSLPSLDVTMTDLYRHRLVQDSIVEGLAPDGYSSMVATKALLQDSNAMNRLPEGAELMSKENLHHQLSGLRFRMGWFWRESTQTRHHTIGILDDENFEFLGNKDEIAREDALLRHPPD</sequence>
<evidence type="ECO:0000256" key="1">
    <source>
        <dbReference type="SAM" id="Phobius"/>
    </source>
</evidence>
<evidence type="ECO:0000313" key="2">
    <source>
        <dbReference type="EMBL" id="KAK1672873.1"/>
    </source>
</evidence>
<accession>A0AAJ0AFC5</accession>
<dbReference type="EMBL" id="JAHMHR010000035">
    <property type="protein sequence ID" value="KAK1672873.1"/>
    <property type="molecule type" value="Genomic_DNA"/>
</dbReference>
<feature type="transmembrane region" description="Helical" evidence="1">
    <location>
        <begin position="461"/>
        <end position="482"/>
    </location>
</feature>
<keyword evidence="1" id="KW-1133">Transmembrane helix</keyword>
<keyword evidence="1" id="KW-0812">Transmembrane</keyword>
<dbReference type="Proteomes" id="UP001224890">
    <property type="component" value="Unassembled WGS sequence"/>
</dbReference>
<reference evidence="2" key="1">
    <citation type="submission" date="2021-06" db="EMBL/GenBank/DDBJ databases">
        <title>Comparative genomics, transcriptomics and evolutionary studies reveal genomic signatures of adaptation to plant cell wall in hemibiotrophic fungi.</title>
        <authorList>
            <consortium name="DOE Joint Genome Institute"/>
            <person name="Baroncelli R."/>
            <person name="Diaz J.F."/>
            <person name="Benocci T."/>
            <person name="Peng M."/>
            <person name="Battaglia E."/>
            <person name="Haridas S."/>
            <person name="Andreopoulos W."/>
            <person name="Labutti K."/>
            <person name="Pangilinan J."/>
            <person name="Floch G.L."/>
            <person name="Makela M.R."/>
            <person name="Henrissat B."/>
            <person name="Grigoriev I.V."/>
            <person name="Crouch J.A."/>
            <person name="De Vries R.P."/>
            <person name="Sukno S.A."/>
            <person name="Thon M.R."/>
        </authorList>
    </citation>
    <scope>NUCLEOTIDE SEQUENCE</scope>
    <source>
        <strain evidence="2">CBS 193.32</strain>
    </source>
</reference>
<name>A0AAJ0AFC5_9PEZI</name>